<dbReference type="OrthoDB" id="6262383at2759"/>
<dbReference type="Pfam" id="PF01221">
    <property type="entry name" value="Dynein_light"/>
    <property type="match status" value="1"/>
</dbReference>
<dbReference type="Gene3D" id="3.30.740.10">
    <property type="entry name" value="Protein Inhibitor Of Neuronal Nitric Oxide Synthase"/>
    <property type="match status" value="1"/>
</dbReference>
<organism evidence="2 3">
    <name type="scientific">Schistosoma japonicum</name>
    <name type="common">Blood fluke</name>
    <dbReference type="NCBI Taxonomy" id="6182"/>
    <lineage>
        <taxon>Eukaryota</taxon>
        <taxon>Metazoa</taxon>
        <taxon>Spiralia</taxon>
        <taxon>Lophotrochozoa</taxon>
        <taxon>Platyhelminthes</taxon>
        <taxon>Trematoda</taxon>
        <taxon>Digenea</taxon>
        <taxon>Strigeidida</taxon>
        <taxon>Schistosomatoidea</taxon>
        <taxon>Schistosomatidae</taxon>
        <taxon>Schistosoma</taxon>
    </lineage>
</organism>
<dbReference type="SMART" id="SM01375">
    <property type="entry name" value="Dynein_light"/>
    <property type="match status" value="1"/>
</dbReference>
<dbReference type="SUPFAM" id="SSF54648">
    <property type="entry name" value="DLC"/>
    <property type="match status" value="1"/>
</dbReference>
<gene>
    <name evidence="2" type="ORF">EWB00_004575</name>
</gene>
<reference evidence="2 3" key="1">
    <citation type="submission" date="2019-03" db="EMBL/GenBank/DDBJ databases">
        <title>An improved genome assembly of the fluke Schistosoma japonicum.</title>
        <authorList>
            <person name="Hu W."/>
            <person name="Luo F."/>
            <person name="Yin M."/>
            <person name="Mo X."/>
            <person name="Sun C."/>
            <person name="Wu Q."/>
            <person name="Zhu B."/>
            <person name="Xiang M."/>
            <person name="Wang J."/>
            <person name="Wang Y."/>
            <person name="Zhang T."/>
            <person name="Xu B."/>
            <person name="Zheng H."/>
            <person name="Feng Z."/>
        </authorList>
    </citation>
    <scope>NUCLEOTIDE SEQUENCE [LARGE SCALE GENOMIC DNA]</scope>
    <source>
        <strain evidence="2">HuSjv2</strain>
        <tissue evidence="2">Worms</tissue>
    </source>
</reference>
<dbReference type="PROSITE" id="PS50222">
    <property type="entry name" value="EF_HAND_2"/>
    <property type="match status" value="1"/>
</dbReference>
<protein>
    <submittedName>
        <fullName evidence="2">Calcium-binding EF-hand,domain-containing protein isoform 2</fullName>
    </submittedName>
</protein>
<dbReference type="GO" id="GO:0007017">
    <property type="term" value="P:microtubule-based process"/>
    <property type="evidence" value="ECO:0007669"/>
    <property type="project" value="InterPro"/>
</dbReference>
<name>A0A4Z2D4V7_SCHJA</name>
<dbReference type="STRING" id="6182.A0A4Z2D4V7"/>
<proteinExistence type="predicted"/>
<dbReference type="InterPro" id="IPR011992">
    <property type="entry name" value="EF-hand-dom_pair"/>
</dbReference>
<accession>A0A4Z2D4V7</accession>
<feature type="domain" description="EF-hand" evidence="1">
    <location>
        <begin position="2"/>
        <end position="37"/>
    </location>
</feature>
<dbReference type="GO" id="GO:0005509">
    <property type="term" value="F:calcium ion binding"/>
    <property type="evidence" value="ECO:0007669"/>
    <property type="project" value="InterPro"/>
</dbReference>
<comment type="caution">
    <text evidence="2">The sequence shown here is derived from an EMBL/GenBank/DDBJ whole genome shotgun (WGS) entry which is preliminary data.</text>
</comment>
<dbReference type="InterPro" id="IPR001372">
    <property type="entry name" value="Dynein_light_chain_typ-1/2"/>
</dbReference>
<dbReference type="AlphaFoldDB" id="A0A4Z2D4V7"/>
<evidence type="ECO:0000313" key="3">
    <source>
        <dbReference type="Proteomes" id="UP000311919"/>
    </source>
</evidence>
<keyword evidence="3" id="KW-1185">Reference proteome</keyword>
<dbReference type="InterPro" id="IPR037177">
    <property type="entry name" value="DLC_sf"/>
</dbReference>
<dbReference type="GO" id="GO:0030286">
    <property type="term" value="C:dynein complex"/>
    <property type="evidence" value="ECO:0007669"/>
    <property type="project" value="InterPro"/>
</dbReference>
<dbReference type="InterPro" id="IPR002048">
    <property type="entry name" value="EF_hand_dom"/>
</dbReference>
<dbReference type="Proteomes" id="UP000311919">
    <property type="component" value="Unassembled WGS sequence"/>
</dbReference>
<dbReference type="Gene3D" id="1.10.238.10">
    <property type="entry name" value="EF-hand"/>
    <property type="match status" value="1"/>
</dbReference>
<dbReference type="CDD" id="cd21454">
    <property type="entry name" value="DLC-like_TAL"/>
    <property type="match status" value="1"/>
</dbReference>
<sequence length="215" mass="25139">MINMDAFVEAFFAIDQDRSETITIDELQAYMVKNDMDPSFIARWQELFDPQRTGIITLAKFCDVLGLELEALRFKYVEQEEAKIISTFDSSLGNVHGIQENNQTNNQMNNTNNKDNGLSNELIESDDYLEISGDMPTELKETIFTIITEGEHIYGNNDKELVKWIKLRLDKHYKRLWHCVIVRGQYSSYYSYQPGYSFCFRHGPRVFLLFKTPNM</sequence>
<dbReference type="EMBL" id="SKCS01000290">
    <property type="protein sequence ID" value="TNN11507.1"/>
    <property type="molecule type" value="Genomic_DNA"/>
</dbReference>
<evidence type="ECO:0000313" key="2">
    <source>
        <dbReference type="EMBL" id="TNN11507.1"/>
    </source>
</evidence>
<evidence type="ECO:0000259" key="1">
    <source>
        <dbReference type="PROSITE" id="PS50222"/>
    </source>
</evidence>
<dbReference type="SUPFAM" id="SSF47473">
    <property type="entry name" value="EF-hand"/>
    <property type="match status" value="1"/>
</dbReference>